<reference evidence="2 3" key="1">
    <citation type="submission" date="2024-05" db="EMBL/GenBank/DDBJ databases">
        <authorList>
            <consortium name="Candidatus Magnetaquicoccaceae bacterium FCR-1 genome sequencing consortium"/>
            <person name="Shimoshige H."/>
            <person name="Shimamura S."/>
            <person name="Taoka A."/>
            <person name="Kobayashi H."/>
            <person name="Maekawa T."/>
        </authorList>
    </citation>
    <scope>NUCLEOTIDE SEQUENCE [LARGE SCALE GENOMIC DNA]</scope>
    <source>
        <strain evidence="2 3">FCR-1</strain>
    </source>
</reference>
<keyword evidence="1" id="KW-0472">Membrane</keyword>
<accession>A0ABQ0C8Y1</accession>
<gene>
    <name evidence="2" type="ORF">SIID45300_01676</name>
</gene>
<protein>
    <submittedName>
        <fullName evidence="2">Uncharacterized protein</fullName>
    </submittedName>
</protein>
<keyword evidence="1" id="KW-1133">Transmembrane helix</keyword>
<reference evidence="2 3" key="2">
    <citation type="submission" date="2024-09" db="EMBL/GenBank/DDBJ databases">
        <title>Draft genome sequence of Candidatus Magnetaquicoccaceae bacterium FCR-1.</title>
        <authorList>
            <person name="Shimoshige H."/>
            <person name="Shimamura S."/>
            <person name="Taoka A."/>
            <person name="Kobayashi H."/>
            <person name="Maekawa T."/>
        </authorList>
    </citation>
    <scope>NUCLEOTIDE SEQUENCE [LARGE SCALE GENOMIC DNA]</scope>
    <source>
        <strain evidence="2 3">FCR-1</strain>
    </source>
</reference>
<name>A0ABQ0C8Y1_9PROT</name>
<dbReference type="EMBL" id="BAAFGK010000004">
    <property type="protein sequence ID" value="GAB0057349.1"/>
    <property type="molecule type" value="Genomic_DNA"/>
</dbReference>
<sequence>MDADKLFASIRTDLAVIKWMLALIIIVNVLPILKTLLGH</sequence>
<evidence type="ECO:0000256" key="1">
    <source>
        <dbReference type="SAM" id="Phobius"/>
    </source>
</evidence>
<comment type="caution">
    <text evidence="2">The sequence shown here is derived from an EMBL/GenBank/DDBJ whole genome shotgun (WGS) entry which is preliminary data.</text>
</comment>
<organism evidence="2 3">
    <name type="scientific">Candidatus Magnetaquiglobus chichijimensis</name>
    <dbReference type="NCBI Taxonomy" id="3141448"/>
    <lineage>
        <taxon>Bacteria</taxon>
        <taxon>Pseudomonadati</taxon>
        <taxon>Pseudomonadota</taxon>
        <taxon>Magnetococcia</taxon>
        <taxon>Magnetococcales</taxon>
        <taxon>Candidatus Magnetaquicoccaceae</taxon>
        <taxon>Candidatus Magnetaquiglobus</taxon>
    </lineage>
</organism>
<feature type="transmembrane region" description="Helical" evidence="1">
    <location>
        <begin position="16"/>
        <end position="37"/>
    </location>
</feature>
<dbReference type="Proteomes" id="UP001628193">
    <property type="component" value="Unassembled WGS sequence"/>
</dbReference>
<keyword evidence="1" id="KW-0812">Transmembrane</keyword>
<evidence type="ECO:0000313" key="3">
    <source>
        <dbReference type="Proteomes" id="UP001628193"/>
    </source>
</evidence>
<evidence type="ECO:0000313" key="2">
    <source>
        <dbReference type="EMBL" id="GAB0057349.1"/>
    </source>
</evidence>
<keyword evidence="3" id="KW-1185">Reference proteome</keyword>
<proteinExistence type="predicted"/>